<comment type="caution">
    <text evidence="7">The sequence shown here is derived from an EMBL/GenBank/DDBJ whole genome shotgun (WGS) entry which is preliminary data.</text>
</comment>
<dbReference type="PANTHER" id="PTHR31760">
    <property type="entry name" value="S-ADENOSYL-L-METHIONINE-DEPENDENT METHYLTRANSFERASES SUPERFAMILY PROTEIN"/>
    <property type="match status" value="1"/>
</dbReference>
<gene>
    <name evidence="6 7" type="primary">rsmG</name>
    <name evidence="7" type="ORF">GGC33_01520</name>
</gene>
<dbReference type="GO" id="GO:0070043">
    <property type="term" value="F:rRNA (guanine-N7-)-methyltransferase activity"/>
    <property type="evidence" value="ECO:0007669"/>
    <property type="project" value="UniProtKB-UniRule"/>
</dbReference>
<dbReference type="NCBIfam" id="TIGR00138">
    <property type="entry name" value="rsmG_gidB"/>
    <property type="match status" value="1"/>
</dbReference>
<dbReference type="EC" id="2.1.1.-" evidence="6"/>
<dbReference type="AlphaFoldDB" id="A0A844GRA7"/>
<feature type="binding site" evidence="6">
    <location>
        <begin position="132"/>
        <end position="133"/>
    </location>
    <ligand>
        <name>S-adenosyl-L-methionine</name>
        <dbReference type="ChEBI" id="CHEBI:59789"/>
    </ligand>
</feature>
<feature type="binding site" evidence="6">
    <location>
        <position position="81"/>
    </location>
    <ligand>
        <name>S-adenosyl-L-methionine</name>
        <dbReference type="ChEBI" id="CHEBI:59789"/>
    </ligand>
</feature>
<keyword evidence="1 6" id="KW-0963">Cytoplasm</keyword>
<dbReference type="HAMAP" id="MF_00074">
    <property type="entry name" value="16SrRNA_methyltr_G"/>
    <property type="match status" value="1"/>
</dbReference>
<organism evidence="7 8">
    <name type="scientific">Cyanobacterium aponinum 0216</name>
    <dbReference type="NCBI Taxonomy" id="2676140"/>
    <lineage>
        <taxon>Bacteria</taxon>
        <taxon>Bacillati</taxon>
        <taxon>Cyanobacteriota</taxon>
        <taxon>Cyanophyceae</taxon>
        <taxon>Oscillatoriophycideae</taxon>
        <taxon>Chroococcales</taxon>
        <taxon>Geminocystaceae</taxon>
        <taxon>Cyanobacterium</taxon>
    </lineage>
</organism>
<evidence type="ECO:0000256" key="4">
    <source>
        <dbReference type="ARBA" id="ARBA00022679"/>
    </source>
</evidence>
<dbReference type="Proteomes" id="UP000437131">
    <property type="component" value="Unassembled WGS sequence"/>
</dbReference>
<evidence type="ECO:0000256" key="6">
    <source>
        <dbReference type="HAMAP-Rule" id="MF_00074"/>
    </source>
</evidence>
<dbReference type="PANTHER" id="PTHR31760:SF0">
    <property type="entry name" value="S-ADENOSYL-L-METHIONINE-DEPENDENT METHYLTRANSFERASES SUPERFAMILY PROTEIN"/>
    <property type="match status" value="1"/>
</dbReference>
<feature type="binding site" evidence="6">
    <location>
        <position position="86"/>
    </location>
    <ligand>
        <name>S-adenosyl-L-methionine</name>
        <dbReference type="ChEBI" id="CHEBI:59789"/>
    </ligand>
</feature>
<accession>A0A844GRA7</accession>
<dbReference type="Pfam" id="PF02527">
    <property type="entry name" value="GidB"/>
    <property type="match status" value="1"/>
</dbReference>
<dbReference type="GO" id="GO:0005829">
    <property type="term" value="C:cytosol"/>
    <property type="evidence" value="ECO:0007669"/>
    <property type="project" value="TreeGrafter"/>
</dbReference>
<dbReference type="InterPro" id="IPR003682">
    <property type="entry name" value="rRNA_ssu_MeTfrase_G"/>
</dbReference>
<dbReference type="InterPro" id="IPR029063">
    <property type="entry name" value="SAM-dependent_MTases_sf"/>
</dbReference>
<dbReference type="FunFam" id="3.40.50.150:FF:000041">
    <property type="entry name" value="Ribosomal RNA small subunit methyltransferase G"/>
    <property type="match status" value="1"/>
</dbReference>
<proteinExistence type="inferred from homology"/>
<keyword evidence="4 6" id="KW-0808">Transferase</keyword>
<comment type="subcellular location">
    <subcellularLocation>
        <location evidence="6">Cytoplasm</location>
    </subcellularLocation>
</comment>
<comment type="function">
    <text evidence="6">Specifically methylates the N7 position of a guanine in 16S rRNA.</text>
</comment>
<evidence type="ECO:0000313" key="7">
    <source>
        <dbReference type="EMBL" id="MTF37611.1"/>
    </source>
</evidence>
<keyword evidence="5 6" id="KW-0949">S-adenosyl-L-methionine</keyword>
<keyword evidence="2 6" id="KW-0698">rRNA processing</keyword>
<dbReference type="SUPFAM" id="SSF53335">
    <property type="entry name" value="S-adenosyl-L-methionine-dependent methyltransferases"/>
    <property type="match status" value="1"/>
</dbReference>
<evidence type="ECO:0000256" key="1">
    <source>
        <dbReference type="ARBA" id="ARBA00022490"/>
    </source>
</evidence>
<evidence type="ECO:0000256" key="5">
    <source>
        <dbReference type="ARBA" id="ARBA00022691"/>
    </source>
</evidence>
<dbReference type="Gene3D" id="3.40.50.150">
    <property type="entry name" value="Vaccinia Virus protein VP39"/>
    <property type="match status" value="1"/>
</dbReference>
<evidence type="ECO:0000256" key="3">
    <source>
        <dbReference type="ARBA" id="ARBA00022603"/>
    </source>
</evidence>
<protein>
    <recommendedName>
        <fullName evidence="6">Ribosomal RNA small subunit methyltransferase G</fullName>
        <ecNumber evidence="6">2.1.1.-</ecNumber>
    </recommendedName>
    <alternativeName>
        <fullName evidence="6">16S rRNA 7-methylguanosine methyltransferase</fullName>
        <shortName evidence="6">16S rRNA m7G methyltransferase</shortName>
    </alternativeName>
</protein>
<name>A0A844GRA7_9CHRO</name>
<dbReference type="RefSeq" id="WP_155082496.1">
    <property type="nucleotide sequence ID" value="NZ_WMIA01000001.1"/>
</dbReference>
<reference evidence="7 8" key="1">
    <citation type="submission" date="2019-11" db="EMBL/GenBank/DDBJ databases">
        <title>Isolation of a new High Light Tolerant Cyanobacteria.</title>
        <authorList>
            <person name="Dobson Z."/>
            <person name="Vaughn N."/>
            <person name="Vaughn M."/>
            <person name="Fromme P."/>
            <person name="Mazor Y."/>
        </authorList>
    </citation>
    <scope>NUCLEOTIDE SEQUENCE [LARGE SCALE GENOMIC DNA]</scope>
    <source>
        <strain evidence="7 8">0216</strain>
    </source>
</reference>
<keyword evidence="3 6" id="KW-0489">Methyltransferase</keyword>
<dbReference type="EMBL" id="WMIA01000001">
    <property type="protein sequence ID" value="MTF37611.1"/>
    <property type="molecule type" value="Genomic_DNA"/>
</dbReference>
<evidence type="ECO:0000256" key="2">
    <source>
        <dbReference type="ARBA" id="ARBA00022552"/>
    </source>
</evidence>
<sequence>MEEKQILPHHLELWQKTLNWTPSSSVLEKWQELYNQILIKNKYLNLTRITTVEEFWEKNLWDSLAPIIDYDLKNKKVIDIGTGGGFPGLPCAIAFPESEFILMDSIAKKVNFIDEAKQILNIENVITLTNRAEIIGQDINHRNKYDFALIRAVAEISVCLEYTLPLLKQGGIAILYRGNIEQKEQEKIAKVAYKLGGELIEITNKNTPVNNYTRNNVYIKKITNTPKKYPREVGKPTKNPL</sequence>
<evidence type="ECO:0000313" key="8">
    <source>
        <dbReference type="Proteomes" id="UP000437131"/>
    </source>
</evidence>
<dbReference type="PIRSF" id="PIRSF003078">
    <property type="entry name" value="GidB"/>
    <property type="match status" value="1"/>
</dbReference>
<comment type="similarity">
    <text evidence="6">Belongs to the methyltransferase superfamily. RNA methyltransferase RsmG family.</text>
</comment>
<feature type="binding site" evidence="6">
    <location>
        <position position="151"/>
    </location>
    <ligand>
        <name>S-adenosyl-L-methionine</name>
        <dbReference type="ChEBI" id="CHEBI:59789"/>
    </ligand>
</feature>
<comment type="caution">
    <text evidence="6">Lacks conserved residue(s) required for the propagation of feature annotation.</text>
</comment>